<keyword evidence="2" id="KW-0479">Metal-binding</keyword>
<keyword evidence="13" id="KW-1185">Reference proteome</keyword>
<evidence type="ECO:0000256" key="7">
    <source>
        <dbReference type="PROSITE-ProRule" id="PRU00042"/>
    </source>
</evidence>
<feature type="region of interest" description="Disordered" evidence="8">
    <location>
        <begin position="101"/>
        <end position="122"/>
    </location>
</feature>
<protein>
    <recommendedName>
        <fullName evidence="9">C2H2-type domain-containing protein</fullName>
    </recommendedName>
</protein>
<keyword evidence="3" id="KW-0677">Repeat</keyword>
<organism evidence="12 13">
    <name type="scientific">Heterodera schachtii</name>
    <name type="common">Sugarbeet cyst nematode worm</name>
    <name type="synonym">Tylenchus schachtii</name>
    <dbReference type="NCBI Taxonomy" id="97005"/>
    <lineage>
        <taxon>Eukaryota</taxon>
        <taxon>Metazoa</taxon>
        <taxon>Ecdysozoa</taxon>
        <taxon>Nematoda</taxon>
        <taxon>Chromadorea</taxon>
        <taxon>Rhabditida</taxon>
        <taxon>Tylenchina</taxon>
        <taxon>Tylenchomorpha</taxon>
        <taxon>Tylenchoidea</taxon>
        <taxon>Heteroderidae</taxon>
        <taxon>Heteroderinae</taxon>
        <taxon>Heterodera</taxon>
    </lineage>
</organism>
<dbReference type="PANTHER" id="PTHR16515:SF66">
    <property type="entry name" value="C2H2-TYPE DOMAIN-CONTAINING PROTEIN"/>
    <property type="match status" value="1"/>
</dbReference>
<dbReference type="InterPro" id="IPR036236">
    <property type="entry name" value="Znf_C2H2_sf"/>
</dbReference>
<evidence type="ECO:0000313" key="11">
    <source>
        <dbReference type="EMBL" id="KAL3093824.1"/>
    </source>
</evidence>
<dbReference type="Proteomes" id="UP001620645">
    <property type="component" value="Unassembled WGS sequence"/>
</dbReference>
<dbReference type="EMBL" id="JBICCN010000185">
    <property type="protein sequence ID" value="KAL3087022.1"/>
    <property type="molecule type" value="Genomic_DNA"/>
</dbReference>
<dbReference type="PANTHER" id="PTHR16515">
    <property type="entry name" value="PR DOMAIN ZINC FINGER PROTEIN"/>
    <property type="match status" value="1"/>
</dbReference>
<dbReference type="InterPro" id="IPR050331">
    <property type="entry name" value="Zinc_finger"/>
</dbReference>
<proteinExistence type="predicted"/>
<name>A0ABD2K0Q3_HETSC</name>
<accession>A0ABD2K0Q3</accession>
<evidence type="ECO:0000313" key="12">
    <source>
        <dbReference type="EMBL" id="KAL3096219.1"/>
    </source>
</evidence>
<evidence type="ECO:0000256" key="3">
    <source>
        <dbReference type="ARBA" id="ARBA00022737"/>
    </source>
</evidence>
<keyword evidence="5" id="KW-0862">Zinc</keyword>
<evidence type="ECO:0000256" key="4">
    <source>
        <dbReference type="ARBA" id="ARBA00022771"/>
    </source>
</evidence>
<evidence type="ECO:0000256" key="6">
    <source>
        <dbReference type="ARBA" id="ARBA00023242"/>
    </source>
</evidence>
<keyword evidence="6" id="KW-0539">Nucleus</keyword>
<keyword evidence="4 7" id="KW-0863">Zinc-finger</keyword>
<evidence type="ECO:0000256" key="2">
    <source>
        <dbReference type="ARBA" id="ARBA00022723"/>
    </source>
</evidence>
<feature type="domain" description="C2H2-type" evidence="9">
    <location>
        <begin position="160"/>
        <end position="188"/>
    </location>
</feature>
<evidence type="ECO:0000313" key="13">
    <source>
        <dbReference type="Proteomes" id="UP001620645"/>
    </source>
</evidence>
<dbReference type="EMBL" id="JBICCN010000074">
    <property type="protein sequence ID" value="KAL3096219.1"/>
    <property type="molecule type" value="Genomic_DNA"/>
</dbReference>
<feature type="domain" description="C2H2-type" evidence="9">
    <location>
        <begin position="132"/>
        <end position="155"/>
    </location>
</feature>
<sequence>MGFPFFRTNCPSRHSFGFSLSPSFGTLSLSSPKHLSVAAVANLYNSSIFEPTLLHTRRQQRAKNFWEPLVLQMVLNIQIQLYLYFQSLPINANCEQPAETAELASAEPASPTESAQPDAPPNQGRITPLKMFSCQDCSKWFLSPEKRKAHQRNVHGKCTYTCHKCSRVFTDSQNYRKHYNRVHVGGHPFHCRICGMEFQKIRLLKKHEEQCSQQN</sequence>
<comment type="subcellular location">
    <subcellularLocation>
        <location evidence="1">Nucleus</location>
    </subcellularLocation>
</comment>
<dbReference type="Gene3D" id="3.30.160.60">
    <property type="entry name" value="Classic Zinc Finger"/>
    <property type="match status" value="1"/>
</dbReference>
<dbReference type="EMBL" id="JBICCN010000104">
    <property type="protein sequence ID" value="KAL3093824.1"/>
    <property type="molecule type" value="Genomic_DNA"/>
</dbReference>
<evidence type="ECO:0000256" key="1">
    <source>
        <dbReference type="ARBA" id="ARBA00004123"/>
    </source>
</evidence>
<evidence type="ECO:0000256" key="8">
    <source>
        <dbReference type="SAM" id="MobiDB-lite"/>
    </source>
</evidence>
<comment type="caution">
    <text evidence="12">The sequence shown here is derived from an EMBL/GenBank/DDBJ whole genome shotgun (WGS) entry which is preliminary data.</text>
</comment>
<dbReference type="InterPro" id="IPR013087">
    <property type="entry name" value="Znf_C2H2_type"/>
</dbReference>
<dbReference type="PROSITE" id="PS00028">
    <property type="entry name" value="ZINC_FINGER_C2H2_1"/>
    <property type="match status" value="2"/>
</dbReference>
<dbReference type="GO" id="GO:0005634">
    <property type="term" value="C:nucleus"/>
    <property type="evidence" value="ECO:0007669"/>
    <property type="project" value="UniProtKB-SubCell"/>
</dbReference>
<dbReference type="GO" id="GO:0008270">
    <property type="term" value="F:zinc ion binding"/>
    <property type="evidence" value="ECO:0007669"/>
    <property type="project" value="UniProtKB-KW"/>
</dbReference>
<dbReference type="PROSITE" id="PS50157">
    <property type="entry name" value="ZINC_FINGER_C2H2_2"/>
    <property type="match status" value="2"/>
</dbReference>
<dbReference type="AlphaFoldDB" id="A0ABD2K0Q3"/>
<evidence type="ECO:0000259" key="9">
    <source>
        <dbReference type="PROSITE" id="PS50157"/>
    </source>
</evidence>
<feature type="compositionally biased region" description="Low complexity" evidence="8">
    <location>
        <begin position="101"/>
        <end position="115"/>
    </location>
</feature>
<dbReference type="SMART" id="SM00355">
    <property type="entry name" value="ZnF_C2H2"/>
    <property type="match status" value="3"/>
</dbReference>
<gene>
    <name evidence="12" type="ORF">niasHS_004163</name>
    <name evidence="11" type="ORF">niasHS_004194</name>
    <name evidence="10" type="ORF">niasHS_005261</name>
</gene>
<dbReference type="SUPFAM" id="SSF57667">
    <property type="entry name" value="beta-beta-alpha zinc fingers"/>
    <property type="match status" value="1"/>
</dbReference>
<dbReference type="Pfam" id="PF00096">
    <property type="entry name" value="zf-C2H2"/>
    <property type="match status" value="1"/>
</dbReference>
<reference evidence="12 13" key="1">
    <citation type="submission" date="2024-10" db="EMBL/GenBank/DDBJ databases">
        <authorList>
            <person name="Kim D."/>
        </authorList>
    </citation>
    <scope>NUCLEOTIDE SEQUENCE [LARGE SCALE GENOMIC DNA]</scope>
    <source>
        <strain evidence="12">Taebaek</strain>
    </source>
</reference>
<evidence type="ECO:0000313" key="10">
    <source>
        <dbReference type="EMBL" id="KAL3087022.1"/>
    </source>
</evidence>
<evidence type="ECO:0000256" key="5">
    <source>
        <dbReference type="ARBA" id="ARBA00022833"/>
    </source>
</evidence>